<dbReference type="PANTHER" id="PTHR44591">
    <property type="entry name" value="STRESS RESPONSE REGULATOR PROTEIN 1"/>
    <property type="match status" value="1"/>
</dbReference>
<dbReference type="InterPro" id="IPR011006">
    <property type="entry name" value="CheY-like_superfamily"/>
</dbReference>
<dbReference type="Proteomes" id="UP001226867">
    <property type="component" value="Unassembled WGS sequence"/>
</dbReference>
<protein>
    <submittedName>
        <fullName evidence="4">DNA-binding NarL/FixJ family response regulator</fullName>
    </submittedName>
</protein>
<dbReference type="SMART" id="SM00448">
    <property type="entry name" value="REC"/>
    <property type="match status" value="1"/>
</dbReference>
<organism evidence="4 5">
    <name type="scientific">Variovorax ginsengisoli</name>
    <dbReference type="NCBI Taxonomy" id="363844"/>
    <lineage>
        <taxon>Bacteria</taxon>
        <taxon>Pseudomonadati</taxon>
        <taxon>Pseudomonadota</taxon>
        <taxon>Betaproteobacteria</taxon>
        <taxon>Burkholderiales</taxon>
        <taxon>Comamonadaceae</taxon>
        <taxon>Variovorax</taxon>
    </lineage>
</organism>
<dbReference type="EMBL" id="JAUSRO010000013">
    <property type="protein sequence ID" value="MDP9901636.1"/>
    <property type="molecule type" value="Genomic_DNA"/>
</dbReference>
<comment type="caution">
    <text evidence="4">The sequence shown here is derived from an EMBL/GenBank/DDBJ whole genome shotgun (WGS) entry which is preliminary data.</text>
</comment>
<dbReference type="InterPro" id="IPR050595">
    <property type="entry name" value="Bact_response_regulator"/>
</dbReference>
<keyword evidence="1 2" id="KW-0597">Phosphoprotein</keyword>
<proteinExistence type="predicted"/>
<reference evidence="4 5" key="1">
    <citation type="submission" date="2023-07" db="EMBL/GenBank/DDBJ databases">
        <title>Sorghum-associated microbial communities from plants grown in Nebraska, USA.</title>
        <authorList>
            <person name="Schachtman D."/>
        </authorList>
    </citation>
    <scope>NUCLEOTIDE SEQUENCE [LARGE SCALE GENOMIC DNA]</scope>
    <source>
        <strain evidence="4 5">DS1607</strain>
    </source>
</reference>
<dbReference type="CDD" id="cd17535">
    <property type="entry name" value="REC_NarL-like"/>
    <property type="match status" value="1"/>
</dbReference>
<name>A0ABT9SCZ6_9BURK</name>
<keyword evidence="4" id="KW-0238">DNA-binding</keyword>
<dbReference type="GO" id="GO:0003677">
    <property type="term" value="F:DNA binding"/>
    <property type="evidence" value="ECO:0007669"/>
    <property type="project" value="UniProtKB-KW"/>
</dbReference>
<dbReference type="PANTHER" id="PTHR44591:SF3">
    <property type="entry name" value="RESPONSE REGULATORY DOMAIN-CONTAINING PROTEIN"/>
    <property type="match status" value="1"/>
</dbReference>
<dbReference type="Pfam" id="PF00072">
    <property type="entry name" value="Response_reg"/>
    <property type="match status" value="1"/>
</dbReference>
<dbReference type="InterPro" id="IPR058245">
    <property type="entry name" value="NreC/VraR/RcsB-like_REC"/>
</dbReference>
<gene>
    <name evidence="4" type="ORF">J2W36_003905</name>
</gene>
<keyword evidence="5" id="KW-1185">Reference proteome</keyword>
<sequence>MTIPVFLVEDNQIIRANLIDTLGELVGMQFVGHADNAADAIDWLVHQPQAWAILIVDLFLKTGNGLAVLTACRQRDAKQRVIVLSNYATPEMRKRCAAAGADAVFDKSTEIDALIDYCLQTAQERSRG</sequence>
<accession>A0ABT9SCZ6</accession>
<dbReference type="SUPFAM" id="SSF52172">
    <property type="entry name" value="CheY-like"/>
    <property type="match status" value="1"/>
</dbReference>
<evidence type="ECO:0000313" key="4">
    <source>
        <dbReference type="EMBL" id="MDP9901636.1"/>
    </source>
</evidence>
<dbReference type="RefSeq" id="WP_307691405.1">
    <property type="nucleotide sequence ID" value="NZ_JAUSRO010000013.1"/>
</dbReference>
<dbReference type="PROSITE" id="PS50110">
    <property type="entry name" value="RESPONSE_REGULATORY"/>
    <property type="match status" value="1"/>
</dbReference>
<feature type="modified residue" description="4-aspartylphosphate" evidence="2">
    <location>
        <position position="57"/>
    </location>
</feature>
<evidence type="ECO:0000256" key="1">
    <source>
        <dbReference type="ARBA" id="ARBA00022553"/>
    </source>
</evidence>
<feature type="domain" description="Response regulatory" evidence="3">
    <location>
        <begin position="4"/>
        <end position="122"/>
    </location>
</feature>
<dbReference type="InterPro" id="IPR001789">
    <property type="entry name" value="Sig_transdc_resp-reg_receiver"/>
</dbReference>
<evidence type="ECO:0000256" key="2">
    <source>
        <dbReference type="PROSITE-ProRule" id="PRU00169"/>
    </source>
</evidence>
<evidence type="ECO:0000313" key="5">
    <source>
        <dbReference type="Proteomes" id="UP001226867"/>
    </source>
</evidence>
<evidence type="ECO:0000259" key="3">
    <source>
        <dbReference type="PROSITE" id="PS50110"/>
    </source>
</evidence>
<dbReference type="Gene3D" id="3.40.50.2300">
    <property type="match status" value="1"/>
</dbReference>